<name>A0A5C5ZIV2_9BACT</name>
<feature type="compositionally biased region" description="Low complexity" evidence="2">
    <location>
        <begin position="242"/>
        <end position="251"/>
    </location>
</feature>
<feature type="region of interest" description="Disordered" evidence="2">
    <location>
        <begin position="553"/>
        <end position="625"/>
    </location>
</feature>
<feature type="transmembrane region" description="Helical" evidence="3">
    <location>
        <begin position="1083"/>
        <end position="1100"/>
    </location>
</feature>
<feature type="coiled-coil region" evidence="1">
    <location>
        <begin position="492"/>
        <end position="526"/>
    </location>
</feature>
<feature type="compositionally biased region" description="Low complexity" evidence="2">
    <location>
        <begin position="1001"/>
        <end position="1010"/>
    </location>
</feature>
<dbReference type="SUPFAM" id="SSF49879">
    <property type="entry name" value="SMAD/FHA domain"/>
    <property type="match status" value="1"/>
</dbReference>
<sequence length="1114" mass="115938">MSCTLIPSAEITLPSAAARLGLKAYDAQGQDACGAESPVWALDQVVTIGSGPRCSLRLRGPGLKPLHCVVTPTDQGPVVRRWASGTLLNGQSFTESPIALGDRLSVGEMTVEIIEQEDPDAREGFAETAEVFAEESLAEEQNKEQHEATAPENTAHENTAHEAAVGGQAAPDDSDALPQADVEATSVGASEAEQPEEPQEEILAETPVDESITDWGHCDWGHSDWSTNIDAAQPVAEPPQQPDASVDPAAYEEAEPRAESLQLSEAPGDTTFDAASQPQEVRPTRVAVPERLLKPWSPSNPVVSNELPVESAPIVATPPAAESIAPSLDAIAASEPLDAATPPAPSGAETQADESTDLMEASAWFTAIHESLAVDPPIASQTDPVSSQALEDDETETNQRKAKLADTDPLETETDDEPSAVVAAPPVDDEQQKLLEAHWSERVATTRSRARSLAAALRRERQVVADLTAKLSDHQIASGEAAEAIGLLHDRCTLLEQQLTAAQQEAEDAGCRLADAQAELDAMAEAIREPIETPPEALSETAAADAFLPSEVEPADTYASESNATSHDSEEQFHAEDAADQSTTDQNVAGPSSTPESDPHSTADLWGMSPEGSTAPQPEADASSADWLAKPVEAAEVAPEGTAGADAVEVAAADTETGFDARRPSEAVWGVASETQADASDQPPIVPEAPEVAVTQAAESAPAATEAESPGEIADTWGDTSDLWGIEKQAAAEASPAATDFAEQESLPALAQEPAPAQEPEPTGELEAQSSDQTEETFAHEPGGNLSSEPASEPTVEAASSDAPHGKHFASIADGEDLSRWPSDSENAVAAEPAHEAPVNGAETDPSEPAIADEVKAPSDPAIEGSTDDEEPTEPSGVSASYVDPFAAPEKPAQEEDTKSEPESYLDRYAHLLQEDGEAEASTPSPAATQLPPQPSAALGAGAAEPTDKGGEDDESIDDYMAKMMARIRGESAAPAPTPAPAPVRKPSPSETSAPEDAVETEPVAAAEPPAVAKVEFRGGPAPEKADALDQLRQLANQSARKAITLSDHNKGREKVSLNLGLGGVSIGFGCLLATMATEVFSAHMYAAAALILIGCGWLLKTGLRLLGGVKLAD</sequence>
<feature type="compositionally biased region" description="Polar residues" evidence="2">
    <location>
        <begin position="580"/>
        <end position="596"/>
    </location>
</feature>
<evidence type="ECO:0000256" key="3">
    <source>
        <dbReference type="SAM" id="Phobius"/>
    </source>
</evidence>
<accession>A0A5C5ZIV2</accession>
<evidence type="ECO:0000259" key="4">
    <source>
        <dbReference type="Pfam" id="PF00498"/>
    </source>
</evidence>
<evidence type="ECO:0000313" key="6">
    <source>
        <dbReference type="Proteomes" id="UP000315440"/>
    </source>
</evidence>
<protein>
    <recommendedName>
        <fullName evidence="4">FHA domain-containing protein</fullName>
    </recommendedName>
</protein>
<feature type="compositionally biased region" description="Acidic residues" evidence="2">
    <location>
        <begin position="193"/>
        <end position="212"/>
    </location>
</feature>
<feature type="compositionally biased region" description="Polar residues" evidence="2">
    <location>
        <begin position="379"/>
        <end position="389"/>
    </location>
</feature>
<keyword evidence="3" id="KW-0812">Transmembrane</keyword>
<dbReference type="RefSeq" id="WP_146401310.1">
    <property type="nucleotide sequence ID" value="NZ_SJPQ01000003.1"/>
</dbReference>
<feature type="compositionally biased region" description="Basic and acidic residues" evidence="2">
    <location>
        <begin position="892"/>
        <end position="914"/>
    </location>
</feature>
<dbReference type="EMBL" id="SJPQ01000003">
    <property type="protein sequence ID" value="TWT87294.1"/>
    <property type="molecule type" value="Genomic_DNA"/>
</dbReference>
<evidence type="ECO:0000313" key="5">
    <source>
        <dbReference type="EMBL" id="TWT87294.1"/>
    </source>
</evidence>
<feature type="region of interest" description="Disordered" evidence="2">
    <location>
        <begin position="673"/>
        <end position="1010"/>
    </location>
</feature>
<feature type="compositionally biased region" description="Pro residues" evidence="2">
    <location>
        <begin position="976"/>
        <end position="986"/>
    </location>
</feature>
<keyword evidence="3" id="KW-0472">Membrane</keyword>
<feature type="compositionally biased region" description="Acidic residues" evidence="2">
    <location>
        <begin position="408"/>
        <end position="418"/>
    </location>
</feature>
<feature type="region of interest" description="Disordered" evidence="2">
    <location>
        <begin position="162"/>
        <end position="284"/>
    </location>
</feature>
<feature type="compositionally biased region" description="Basic and acidic residues" evidence="2">
    <location>
        <begin position="397"/>
        <end position="406"/>
    </location>
</feature>
<dbReference type="InterPro" id="IPR000253">
    <property type="entry name" value="FHA_dom"/>
</dbReference>
<feature type="region of interest" description="Disordered" evidence="2">
    <location>
        <begin position="376"/>
        <end position="419"/>
    </location>
</feature>
<feature type="region of interest" description="Disordered" evidence="2">
    <location>
        <begin position="136"/>
        <end position="155"/>
    </location>
</feature>
<keyword evidence="6" id="KW-1185">Reference proteome</keyword>
<keyword evidence="3" id="KW-1133">Transmembrane helix</keyword>
<comment type="caution">
    <text evidence="5">The sequence shown here is derived from an EMBL/GenBank/DDBJ whole genome shotgun (WGS) entry which is preliminary data.</text>
</comment>
<dbReference type="InterPro" id="IPR008984">
    <property type="entry name" value="SMAD_FHA_dom_sf"/>
</dbReference>
<gene>
    <name evidence="5" type="ORF">Mal64_28320</name>
</gene>
<evidence type="ECO:0000256" key="1">
    <source>
        <dbReference type="SAM" id="Coils"/>
    </source>
</evidence>
<feature type="compositionally biased region" description="Basic and acidic residues" evidence="2">
    <location>
        <begin position="567"/>
        <end position="577"/>
    </location>
</feature>
<reference evidence="5 6" key="1">
    <citation type="submission" date="2019-02" db="EMBL/GenBank/DDBJ databases">
        <title>Deep-cultivation of Planctomycetes and their phenomic and genomic characterization uncovers novel biology.</title>
        <authorList>
            <person name="Wiegand S."/>
            <person name="Jogler M."/>
            <person name="Boedeker C."/>
            <person name="Pinto D."/>
            <person name="Vollmers J."/>
            <person name="Rivas-Marin E."/>
            <person name="Kohn T."/>
            <person name="Peeters S.H."/>
            <person name="Heuer A."/>
            <person name="Rast P."/>
            <person name="Oberbeckmann S."/>
            <person name="Bunk B."/>
            <person name="Jeske O."/>
            <person name="Meyerdierks A."/>
            <person name="Storesund J.E."/>
            <person name="Kallscheuer N."/>
            <person name="Luecker S."/>
            <person name="Lage O.M."/>
            <person name="Pohl T."/>
            <person name="Merkel B.J."/>
            <person name="Hornburger P."/>
            <person name="Mueller R.-W."/>
            <person name="Bruemmer F."/>
            <person name="Labrenz M."/>
            <person name="Spormann A.M."/>
            <person name="Op Den Camp H."/>
            <person name="Overmann J."/>
            <person name="Amann R."/>
            <person name="Jetten M.S.M."/>
            <person name="Mascher T."/>
            <person name="Medema M.H."/>
            <person name="Devos D.P."/>
            <person name="Kaster A.-K."/>
            <person name="Ovreas L."/>
            <person name="Rohde M."/>
            <person name="Galperin M.Y."/>
            <person name="Jogler C."/>
        </authorList>
    </citation>
    <scope>NUCLEOTIDE SEQUENCE [LARGE SCALE GENOMIC DNA]</scope>
    <source>
        <strain evidence="5 6">Mal64</strain>
    </source>
</reference>
<dbReference type="Proteomes" id="UP000315440">
    <property type="component" value="Unassembled WGS sequence"/>
</dbReference>
<dbReference type="OrthoDB" id="292915at2"/>
<feature type="compositionally biased region" description="Low complexity" evidence="2">
    <location>
        <begin position="731"/>
        <end position="761"/>
    </location>
</feature>
<keyword evidence="1" id="KW-0175">Coiled coil</keyword>
<dbReference type="Gene3D" id="2.60.200.20">
    <property type="match status" value="1"/>
</dbReference>
<feature type="compositionally biased region" description="Basic and acidic residues" evidence="2">
    <location>
        <begin position="140"/>
        <end position="155"/>
    </location>
</feature>
<proteinExistence type="predicted"/>
<feature type="compositionally biased region" description="Low complexity" evidence="2">
    <location>
        <begin position="827"/>
        <end position="840"/>
    </location>
</feature>
<dbReference type="AlphaFoldDB" id="A0A5C5ZIV2"/>
<evidence type="ECO:0000256" key="2">
    <source>
        <dbReference type="SAM" id="MobiDB-lite"/>
    </source>
</evidence>
<feature type="region of interest" description="Disordered" evidence="2">
    <location>
        <begin position="326"/>
        <end position="357"/>
    </location>
</feature>
<dbReference type="Pfam" id="PF00498">
    <property type="entry name" value="FHA"/>
    <property type="match status" value="1"/>
</dbReference>
<feature type="compositionally biased region" description="Low complexity" evidence="2">
    <location>
        <begin position="688"/>
        <end position="710"/>
    </location>
</feature>
<organism evidence="5 6">
    <name type="scientific">Pseudobythopirellula maris</name>
    <dbReference type="NCBI Taxonomy" id="2527991"/>
    <lineage>
        <taxon>Bacteria</taxon>
        <taxon>Pseudomonadati</taxon>
        <taxon>Planctomycetota</taxon>
        <taxon>Planctomycetia</taxon>
        <taxon>Pirellulales</taxon>
        <taxon>Lacipirellulaceae</taxon>
        <taxon>Pseudobythopirellula</taxon>
    </lineage>
</organism>
<dbReference type="CDD" id="cd00060">
    <property type="entry name" value="FHA"/>
    <property type="match status" value="1"/>
</dbReference>
<feature type="domain" description="FHA" evidence="4">
    <location>
        <begin position="46"/>
        <end position="107"/>
    </location>
</feature>